<dbReference type="Pfam" id="PF08478">
    <property type="entry name" value="POTRA_1"/>
    <property type="match status" value="1"/>
</dbReference>
<sequence>MLLLTTFNNLSLINSEYLKLKINQIKVSGLNNENNLKISEEFNKLVYQKNIFFISKDHFINILEKNNLIHSFKVTKIYPNSIEVQVKKTELLAVTNRNNKKFFIGSNGKLINFESYNKSLPYVFG</sequence>
<keyword evidence="1" id="KW-1003">Cell membrane</keyword>
<evidence type="ECO:0000259" key="6">
    <source>
        <dbReference type="Pfam" id="PF08478"/>
    </source>
</evidence>
<dbReference type="AlphaFoldDB" id="A0A382J293"/>
<reference evidence="7" key="1">
    <citation type="submission" date="2018-05" db="EMBL/GenBank/DDBJ databases">
        <authorList>
            <person name="Lanie J.A."/>
            <person name="Ng W.-L."/>
            <person name="Kazmierczak K.M."/>
            <person name="Andrzejewski T.M."/>
            <person name="Davidsen T.M."/>
            <person name="Wayne K.J."/>
            <person name="Tettelin H."/>
            <person name="Glass J.I."/>
            <person name="Rusch D."/>
            <person name="Podicherti R."/>
            <person name="Tsui H.-C.T."/>
            <person name="Winkler M.E."/>
        </authorList>
    </citation>
    <scope>NUCLEOTIDE SEQUENCE</scope>
</reference>
<gene>
    <name evidence="7" type="ORF">METZ01_LOCUS257805</name>
</gene>
<keyword evidence="4" id="KW-0472">Membrane</keyword>
<name>A0A382J293_9ZZZZ</name>
<feature type="domain" description="POTRA" evidence="6">
    <location>
        <begin position="21"/>
        <end position="87"/>
    </location>
</feature>
<proteinExistence type="predicted"/>
<evidence type="ECO:0000313" key="7">
    <source>
        <dbReference type="EMBL" id="SVC04951.1"/>
    </source>
</evidence>
<keyword evidence="3" id="KW-0812">Transmembrane</keyword>
<dbReference type="Gene3D" id="3.10.20.310">
    <property type="entry name" value="membrane protein fhac"/>
    <property type="match status" value="1"/>
</dbReference>
<dbReference type="InterPro" id="IPR013685">
    <property type="entry name" value="POTRA_FtsQ_type"/>
</dbReference>
<evidence type="ECO:0000256" key="3">
    <source>
        <dbReference type="ARBA" id="ARBA00022692"/>
    </source>
</evidence>
<dbReference type="EMBL" id="UINC01070647">
    <property type="protein sequence ID" value="SVC04951.1"/>
    <property type="molecule type" value="Genomic_DNA"/>
</dbReference>
<evidence type="ECO:0000256" key="1">
    <source>
        <dbReference type="ARBA" id="ARBA00022475"/>
    </source>
</evidence>
<keyword evidence="2" id="KW-0132">Cell division</keyword>
<accession>A0A382J293</accession>
<evidence type="ECO:0000256" key="5">
    <source>
        <dbReference type="ARBA" id="ARBA00023306"/>
    </source>
</evidence>
<keyword evidence="5" id="KW-0131">Cell cycle</keyword>
<protein>
    <recommendedName>
        <fullName evidence="6">POTRA domain-containing protein</fullName>
    </recommendedName>
</protein>
<feature type="non-terminal residue" evidence="7">
    <location>
        <position position="125"/>
    </location>
</feature>
<keyword evidence="4" id="KW-1133">Transmembrane helix</keyword>
<evidence type="ECO:0000256" key="2">
    <source>
        <dbReference type="ARBA" id="ARBA00022618"/>
    </source>
</evidence>
<organism evidence="7">
    <name type="scientific">marine metagenome</name>
    <dbReference type="NCBI Taxonomy" id="408172"/>
    <lineage>
        <taxon>unclassified sequences</taxon>
        <taxon>metagenomes</taxon>
        <taxon>ecological metagenomes</taxon>
    </lineage>
</organism>
<evidence type="ECO:0000256" key="4">
    <source>
        <dbReference type="ARBA" id="ARBA00022989"/>
    </source>
</evidence>